<dbReference type="GO" id="GO:0016020">
    <property type="term" value="C:membrane"/>
    <property type="evidence" value="ECO:0007669"/>
    <property type="project" value="InterPro"/>
</dbReference>
<dbReference type="EMBL" id="AUSU01001077">
    <property type="protein sequence ID" value="EPS71882.1"/>
    <property type="molecule type" value="Genomic_DNA"/>
</dbReference>
<evidence type="ECO:0000256" key="1">
    <source>
        <dbReference type="ARBA" id="ARBA00022692"/>
    </source>
</evidence>
<sequence length="137" mass="15005">RMEKVDIKKLVHQAKVVGTIISVGGAMLMTLYKGPLVHTDWSSTRRRIPAATTAVTGDREWLIGCIFLIVAALAWASLFILQKAALRTYAEHQLSLTAFVCSMGTLQAAVVAFVAERKNSAWRIGWDMNLLAAAYAV</sequence>
<protein>
    <recommendedName>
        <fullName evidence="7">WAT1-related protein</fullName>
    </recommendedName>
</protein>
<reference evidence="5 6" key="1">
    <citation type="journal article" date="2013" name="BMC Genomics">
        <title>The miniature genome of a carnivorous plant Genlisea aurea contains a low number of genes and short non-coding sequences.</title>
        <authorList>
            <person name="Leushkin E.V."/>
            <person name="Sutormin R.A."/>
            <person name="Nabieva E.R."/>
            <person name="Penin A.A."/>
            <person name="Kondrashov A.S."/>
            <person name="Logacheva M.D."/>
        </authorList>
    </citation>
    <scope>NUCLEOTIDE SEQUENCE [LARGE SCALE GENOMIC DNA]</scope>
</reference>
<keyword evidence="3 4" id="KW-0472">Membrane</keyword>
<evidence type="ECO:0000313" key="6">
    <source>
        <dbReference type="Proteomes" id="UP000015453"/>
    </source>
</evidence>
<evidence type="ECO:0000256" key="4">
    <source>
        <dbReference type="SAM" id="Phobius"/>
    </source>
</evidence>
<keyword evidence="2 4" id="KW-1133">Transmembrane helix</keyword>
<dbReference type="Proteomes" id="UP000015453">
    <property type="component" value="Unassembled WGS sequence"/>
</dbReference>
<feature type="transmembrane region" description="Helical" evidence="4">
    <location>
        <begin position="12"/>
        <end position="32"/>
    </location>
</feature>
<evidence type="ECO:0000313" key="5">
    <source>
        <dbReference type="EMBL" id="EPS71882.1"/>
    </source>
</evidence>
<keyword evidence="6" id="KW-1185">Reference proteome</keyword>
<feature type="non-terminal residue" evidence="5">
    <location>
        <position position="1"/>
    </location>
</feature>
<dbReference type="OrthoDB" id="1728340at2759"/>
<organism evidence="5 6">
    <name type="scientific">Genlisea aurea</name>
    <dbReference type="NCBI Taxonomy" id="192259"/>
    <lineage>
        <taxon>Eukaryota</taxon>
        <taxon>Viridiplantae</taxon>
        <taxon>Streptophyta</taxon>
        <taxon>Embryophyta</taxon>
        <taxon>Tracheophyta</taxon>
        <taxon>Spermatophyta</taxon>
        <taxon>Magnoliopsida</taxon>
        <taxon>eudicotyledons</taxon>
        <taxon>Gunneridae</taxon>
        <taxon>Pentapetalae</taxon>
        <taxon>asterids</taxon>
        <taxon>lamiids</taxon>
        <taxon>Lamiales</taxon>
        <taxon>Lentibulariaceae</taxon>
        <taxon>Genlisea</taxon>
    </lineage>
</organism>
<gene>
    <name evidence="5" type="ORF">M569_02877</name>
</gene>
<feature type="non-terminal residue" evidence="5">
    <location>
        <position position="137"/>
    </location>
</feature>
<name>S8EGV0_9LAMI</name>
<evidence type="ECO:0000256" key="2">
    <source>
        <dbReference type="ARBA" id="ARBA00022989"/>
    </source>
</evidence>
<comment type="caution">
    <text evidence="5">The sequence shown here is derived from an EMBL/GenBank/DDBJ whole genome shotgun (WGS) entry which is preliminary data.</text>
</comment>
<feature type="transmembrane region" description="Helical" evidence="4">
    <location>
        <begin position="61"/>
        <end position="81"/>
    </location>
</feature>
<dbReference type="PANTHER" id="PTHR31218">
    <property type="entry name" value="WAT1-RELATED PROTEIN"/>
    <property type="match status" value="1"/>
</dbReference>
<evidence type="ECO:0008006" key="7">
    <source>
        <dbReference type="Google" id="ProtNLM"/>
    </source>
</evidence>
<dbReference type="InterPro" id="IPR030184">
    <property type="entry name" value="WAT1-related"/>
</dbReference>
<dbReference type="AlphaFoldDB" id="S8EGV0"/>
<evidence type="ECO:0000256" key="3">
    <source>
        <dbReference type="ARBA" id="ARBA00023136"/>
    </source>
</evidence>
<keyword evidence="1 4" id="KW-0812">Transmembrane</keyword>
<accession>S8EGV0</accession>
<proteinExistence type="predicted"/>
<feature type="transmembrane region" description="Helical" evidence="4">
    <location>
        <begin position="93"/>
        <end position="115"/>
    </location>
</feature>
<dbReference type="GO" id="GO:0022857">
    <property type="term" value="F:transmembrane transporter activity"/>
    <property type="evidence" value="ECO:0007669"/>
    <property type="project" value="InterPro"/>
</dbReference>